<dbReference type="Pfam" id="PF01028">
    <property type="entry name" value="Topoisom_I"/>
    <property type="match status" value="1"/>
</dbReference>
<evidence type="ECO:0000256" key="1">
    <source>
        <dbReference type="ARBA" id="ARBA00000213"/>
    </source>
</evidence>
<dbReference type="Pfam" id="PF21338">
    <property type="entry name" value="Top1B_N_bact"/>
    <property type="match status" value="1"/>
</dbReference>
<evidence type="ECO:0000256" key="6">
    <source>
        <dbReference type="ARBA" id="ARBA00023235"/>
    </source>
</evidence>
<evidence type="ECO:0000259" key="8">
    <source>
        <dbReference type="Pfam" id="PF21338"/>
    </source>
</evidence>
<feature type="domain" description="DNA topoisomerase I catalytic core eukaryotic-type" evidence="7">
    <location>
        <begin position="86"/>
        <end position="298"/>
    </location>
</feature>
<dbReference type="InterPro" id="IPR014711">
    <property type="entry name" value="TopoI_cat_a-hlx-sub_euk"/>
</dbReference>
<dbReference type="InterPro" id="IPR001631">
    <property type="entry name" value="TopoI"/>
</dbReference>
<accession>A0A1I7MJD6</accession>
<dbReference type="InterPro" id="IPR013500">
    <property type="entry name" value="TopoI_cat_euk"/>
</dbReference>
<dbReference type="RefSeq" id="WP_091695745.1">
    <property type="nucleotide sequence ID" value="NZ_FPCG01000003.1"/>
</dbReference>
<evidence type="ECO:0000259" key="7">
    <source>
        <dbReference type="Pfam" id="PF01028"/>
    </source>
</evidence>
<dbReference type="InterPro" id="IPR011010">
    <property type="entry name" value="DNA_brk_join_enz"/>
</dbReference>
<evidence type="ECO:0000256" key="2">
    <source>
        <dbReference type="ARBA" id="ARBA00006645"/>
    </source>
</evidence>
<dbReference type="GO" id="GO:0003677">
    <property type="term" value="F:DNA binding"/>
    <property type="evidence" value="ECO:0007669"/>
    <property type="project" value="UniProtKB-KW"/>
</dbReference>
<dbReference type="InterPro" id="IPR049331">
    <property type="entry name" value="Top1B_N_bact"/>
</dbReference>
<dbReference type="Proteomes" id="UP000198881">
    <property type="component" value="Unassembled WGS sequence"/>
</dbReference>
<dbReference type="SUPFAM" id="SSF55869">
    <property type="entry name" value="DNA topoisomerase I domain"/>
    <property type="match status" value="1"/>
</dbReference>
<dbReference type="STRING" id="574650.SAMN04487966_103154"/>
<comment type="catalytic activity">
    <reaction evidence="1">
        <text>ATP-independent breakage of single-stranded DNA, followed by passage and rejoining.</text>
        <dbReference type="EC" id="5.6.2.1"/>
    </reaction>
</comment>
<evidence type="ECO:0000256" key="5">
    <source>
        <dbReference type="ARBA" id="ARBA00023125"/>
    </source>
</evidence>
<evidence type="ECO:0000256" key="3">
    <source>
        <dbReference type="ARBA" id="ARBA00012891"/>
    </source>
</evidence>
<keyword evidence="10" id="KW-1185">Reference proteome</keyword>
<proteinExistence type="inferred from homology"/>
<evidence type="ECO:0000313" key="10">
    <source>
        <dbReference type="Proteomes" id="UP000198881"/>
    </source>
</evidence>
<dbReference type="AlphaFoldDB" id="A0A1I7MJD6"/>
<evidence type="ECO:0000256" key="4">
    <source>
        <dbReference type="ARBA" id="ARBA00023029"/>
    </source>
</evidence>
<keyword evidence="4" id="KW-0799">Topoisomerase</keyword>
<reference evidence="9 10" key="1">
    <citation type="submission" date="2016-10" db="EMBL/GenBank/DDBJ databases">
        <authorList>
            <person name="de Groot N.N."/>
        </authorList>
    </citation>
    <scope>NUCLEOTIDE SEQUENCE [LARGE SCALE GENOMIC DNA]</scope>
    <source>
        <strain evidence="9 10">CGMCC 1.7054</strain>
    </source>
</reference>
<name>A0A1I7MJD6_9MICC</name>
<dbReference type="Gene3D" id="3.30.66.10">
    <property type="entry name" value="DNA topoisomerase I domain"/>
    <property type="match status" value="1"/>
</dbReference>
<dbReference type="GO" id="GO:0003917">
    <property type="term" value="F:DNA topoisomerase type I (single strand cut, ATP-independent) activity"/>
    <property type="evidence" value="ECO:0007669"/>
    <property type="project" value="UniProtKB-EC"/>
</dbReference>
<dbReference type="EMBL" id="FPCG01000003">
    <property type="protein sequence ID" value="SFV22006.1"/>
    <property type="molecule type" value="Genomic_DNA"/>
</dbReference>
<dbReference type="GO" id="GO:0006265">
    <property type="term" value="P:DNA topological change"/>
    <property type="evidence" value="ECO:0007669"/>
    <property type="project" value="InterPro"/>
</dbReference>
<dbReference type="InterPro" id="IPR035447">
    <property type="entry name" value="DNA_topo_I_N_sf"/>
</dbReference>
<sequence>MPRSVGLVSVTPGEGGYTRRRAGKGFTYKGANGRRITDEKILERIRALVIPPAWSDVWIAREEKAHIQATGVDEAGRTQYLYHPDWRRKQDEAKFEKSLAFAATLPALRSAVTKDLKAPTGKRKHDDGPRRRALAAAVRLMDKGSLRVGGSEQKGQLEAFGASTLQRRHVEVDAPHVHLSFRGKSASEWDLVLKDAALAQFFSEAPQTPRTAPAVCYPVQNGRRREWKGVSAQDINDYLTEIAGLEFTAKDFRTWQGTLAAARSLARAHQSGSSSPEAVKVAMEAAAELLHNTPTVAREAYVNPRVIDLFEQGKVVELRGQPDQALLKLLGGD</sequence>
<dbReference type="SUPFAM" id="SSF56349">
    <property type="entry name" value="DNA breaking-rejoining enzymes"/>
    <property type="match status" value="1"/>
</dbReference>
<dbReference type="PRINTS" id="PR00416">
    <property type="entry name" value="EUTPISMRASEI"/>
</dbReference>
<dbReference type="EC" id="5.6.2.1" evidence="3"/>
<keyword evidence="6 9" id="KW-0413">Isomerase</keyword>
<dbReference type="OrthoDB" id="9778962at2"/>
<feature type="domain" description="DNA topoisomerase IB N-terminal" evidence="8">
    <location>
        <begin position="25"/>
        <end position="73"/>
    </location>
</feature>
<dbReference type="PROSITE" id="PS52038">
    <property type="entry name" value="TOPO_IB_2"/>
    <property type="match status" value="1"/>
</dbReference>
<evidence type="ECO:0000313" key="9">
    <source>
        <dbReference type="EMBL" id="SFV22006.1"/>
    </source>
</evidence>
<dbReference type="Gene3D" id="1.10.132.120">
    <property type="match status" value="1"/>
</dbReference>
<gene>
    <name evidence="9" type="ORF">SAMN04487966_103154</name>
</gene>
<dbReference type="Gene3D" id="3.90.15.10">
    <property type="entry name" value="Topoisomerase I, Chain A, domain 3"/>
    <property type="match status" value="1"/>
</dbReference>
<comment type="similarity">
    <text evidence="2">Belongs to the type IB topoisomerase family.</text>
</comment>
<keyword evidence="5" id="KW-0238">DNA-binding</keyword>
<organism evidence="9 10">
    <name type="scientific">Micrococcus terreus</name>
    <dbReference type="NCBI Taxonomy" id="574650"/>
    <lineage>
        <taxon>Bacteria</taxon>
        <taxon>Bacillati</taxon>
        <taxon>Actinomycetota</taxon>
        <taxon>Actinomycetes</taxon>
        <taxon>Micrococcales</taxon>
        <taxon>Micrococcaceae</taxon>
        <taxon>Micrococcus</taxon>
    </lineage>
</organism>
<protein>
    <recommendedName>
        <fullName evidence="3">DNA topoisomerase</fullName>
        <ecNumber evidence="3">5.6.2.1</ecNumber>
    </recommendedName>
</protein>